<accession>A0A7I9VIT8</accession>
<proteinExistence type="predicted"/>
<sequence length="381" mass="41461">MSPPRLRVVEFTNCFHVGGGEVQVLELLRRLPASYQVSLHALDRSGPLLEETRALGYEPIVHPLGGSFMRPAALAETMRLGQWLRRERIDLVHAHDFYAALLAVPAARMAGVPVAVSRLDLVHWHGRARHLAFAAASHAADVVVANCEAVRDLVVHVERVAPEKAIVIRNGLDLPRFDALRAAPLQGPLPDTGAAPLAILVANMRHEVKRHEDFLAAFAQVRRGVPEAQALLVGEGRRQEQLAAHARELGLEGAVHFLGARKDVPALLARATFGVLCSRQEGLSNAVMEGMAAGLPMVVTDAGGNAELVKDGARGFVVPPERPDALAQAMLRILADPARARRMGQAARRFVEEELGLDRMIAEHDRLYRRLARRAEAARAA</sequence>
<keyword evidence="3" id="KW-1185">Reference proteome</keyword>
<comment type="caution">
    <text evidence="2">The sequence shown here is derived from an EMBL/GenBank/DDBJ whole genome shotgun (WGS) entry which is preliminary data.</text>
</comment>
<dbReference type="PANTHER" id="PTHR12526">
    <property type="entry name" value="GLYCOSYLTRANSFERASE"/>
    <property type="match status" value="1"/>
</dbReference>
<dbReference type="Pfam" id="PF13439">
    <property type="entry name" value="Glyco_transf_4"/>
    <property type="match status" value="1"/>
</dbReference>
<gene>
    <name evidence="2" type="ORF">AMYX_10040</name>
</gene>
<keyword evidence="2" id="KW-0808">Transferase</keyword>
<dbReference type="RefSeq" id="WP_176063572.1">
    <property type="nucleotide sequence ID" value="NZ_BJTG01000002.1"/>
</dbReference>
<feature type="domain" description="Glycosyltransferase subfamily 4-like N-terminal" evidence="1">
    <location>
        <begin position="17"/>
        <end position="174"/>
    </location>
</feature>
<evidence type="ECO:0000313" key="3">
    <source>
        <dbReference type="Proteomes" id="UP000503640"/>
    </source>
</evidence>
<dbReference type="AlphaFoldDB" id="A0A7I9VIT8"/>
<dbReference type="InterPro" id="IPR028098">
    <property type="entry name" value="Glyco_trans_4-like_N"/>
</dbReference>
<name>A0A7I9VIT8_9BACT</name>
<dbReference type="Gene3D" id="3.40.50.2000">
    <property type="entry name" value="Glycogen Phosphorylase B"/>
    <property type="match status" value="2"/>
</dbReference>
<protein>
    <submittedName>
        <fullName evidence="2">Glycosyl transferase family 1</fullName>
    </submittedName>
</protein>
<evidence type="ECO:0000259" key="1">
    <source>
        <dbReference type="Pfam" id="PF13439"/>
    </source>
</evidence>
<organism evidence="2 3">
    <name type="scientific">Anaeromyxobacter diazotrophicus</name>
    <dbReference type="NCBI Taxonomy" id="2590199"/>
    <lineage>
        <taxon>Bacteria</taxon>
        <taxon>Pseudomonadati</taxon>
        <taxon>Myxococcota</taxon>
        <taxon>Myxococcia</taxon>
        <taxon>Myxococcales</taxon>
        <taxon>Cystobacterineae</taxon>
        <taxon>Anaeromyxobacteraceae</taxon>
        <taxon>Anaeromyxobacter</taxon>
    </lineage>
</organism>
<dbReference type="SUPFAM" id="SSF53756">
    <property type="entry name" value="UDP-Glycosyltransferase/glycogen phosphorylase"/>
    <property type="match status" value="1"/>
</dbReference>
<dbReference type="GO" id="GO:0016757">
    <property type="term" value="F:glycosyltransferase activity"/>
    <property type="evidence" value="ECO:0007669"/>
    <property type="project" value="UniProtKB-ARBA"/>
</dbReference>
<dbReference type="Proteomes" id="UP000503640">
    <property type="component" value="Unassembled WGS sequence"/>
</dbReference>
<reference evidence="3" key="1">
    <citation type="journal article" date="2020" name="Appl. Environ. Microbiol.">
        <title>Diazotrophic Anaeromyxobacter Isolates from Soils.</title>
        <authorList>
            <person name="Masuda Y."/>
            <person name="Yamanaka H."/>
            <person name="Xu Z.X."/>
            <person name="Shiratori Y."/>
            <person name="Aono T."/>
            <person name="Amachi S."/>
            <person name="Senoo K."/>
            <person name="Itoh H."/>
        </authorList>
    </citation>
    <scope>NUCLEOTIDE SEQUENCE [LARGE SCALE GENOMIC DNA]</scope>
    <source>
        <strain evidence="3">R267</strain>
    </source>
</reference>
<dbReference type="Pfam" id="PF13692">
    <property type="entry name" value="Glyco_trans_1_4"/>
    <property type="match status" value="1"/>
</dbReference>
<evidence type="ECO:0000313" key="2">
    <source>
        <dbReference type="EMBL" id="GEJ56263.1"/>
    </source>
</evidence>
<dbReference type="EMBL" id="BJTG01000002">
    <property type="protein sequence ID" value="GEJ56263.1"/>
    <property type="molecule type" value="Genomic_DNA"/>
</dbReference>